<dbReference type="RefSeq" id="WP_056953281.1">
    <property type="nucleotide sequence ID" value="NZ_AZFK01000002.1"/>
</dbReference>
<dbReference type="PANTHER" id="PTHR41317">
    <property type="entry name" value="PD-(D_E)XK NUCLEASE FAMILY TRANSPOSASE"/>
    <property type="match status" value="1"/>
</dbReference>
<dbReference type="Proteomes" id="UP000050816">
    <property type="component" value="Unassembled WGS sequence"/>
</dbReference>
<evidence type="ECO:0000313" key="2">
    <source>
        <dbReference type="Proteomes" id="UP000050816"/>
    </source>
</evidence>
<organism evidence="1 2">
    <name type="scientific">Limosilactobacillus ingluviei DSM 15946</name>
    <dbReference type="NCBI Taxonomy" id="1423760"/>
    <lineage>
        <taxon>Bacteria</taxon>
        <taxon>Bacillati</taxon>
        <taxon>Bacillota</taxon>
        <taxon>Bacilli</taxon>
        <taxon>Lactobacillales</taxon>
        <taxon>Lactobacillaceae</taxon>
        <taxon>Limosilactobacillus</taxon>
    </lineage>
</organism>
<dbReference type="Pfam" id="PF12784">
    <property type="entry name" value="PDDEXK_2"/>
    <property type="match status" value="1"/>
</dbReference>
<comment type="caution">
    <text evidence="1">The sequence shown here is derived from an EMBL/GenBank/DDBJ whole genome shotgun (WGS) entry which is preliminary data.</text>
</comment>
<protein>
    <recommendedName>
        <fullName evidence="3">Rpn family recombination-promoting nuclease/putative transposase</fullName>
    </recommendedName>
</protein>
<accession>A0A0R1UNY9</accession>
<dbReference type="PANTHER" id="PTHR41317:SF1">
    <property type="entry name" value="PD-(D_E)XK NUCLEASE FAMILY TRANSPOSASE"/>
    <property type="match status" value="1"/>
</dbReference>
<evidence type="ECO:0008006" key="3">
    <source>
        <dbReference type="Google" id="ProtNLM"/>
    </source>
</evidence>
<name>A0A0R1UNY9_9LACO</name>
<dbReference type="EMBL" id="AZFK01000002">
    <property type="protein sequence ID" value="KRL92578.1"/>
    <property type="molecule type" value="Genomic_DNA"/>
</dbReference>
<dbReference type="InterPro" id="IPR010106">
    <property type="entry name" value="RpnA"/>
</dbReference>
<dbReference type="PATRIC" id="fig|1423760.3.peg.1753"/>
<proteinExistence type="predicted"/>
<reference evidence="1 2" key="1">
    <citation type="journal article" date="2015" name="Genome Announc.">
        <title>Expanding the biotechnology potential of lactobacilli through comparative genomics of 213 strains and associated genera.</title>
        <authorList>
            <person name="Sun Z."/>
            <person name="Harris H.M."/>
            <person name="McCann A."/>
            <person name="Guo C."/>
            <person name="Argimon S."/>
            <person name="Zhang W."/>
            <person name="Yang X."/>
            <person name="Jeffery I.B."/>
            <person name="Cooney J.C."/>
            <person name="Kagawa T.F."/>
            <person name="Liu W."/>
            <person name="Song Y."/>
            <person name="Salvetti E."/>
            <person name="Wrobel A."/>
            <person name="Rasinkangas P."/>
            <person name="Parkhill J."/>
            <person name="Rea M.C."/>
            <person name="O'Sullivan O."/>
            <person name="Ritari J."/>
            <person name="Douillard F.P."/>
            <person name="Paul Ross R."/>
            <person name="Yang R."/>
            <person name="Briner A.E."/>
            <person name="Felis G.E."/>
            <person name="de Vos W.M."/>
            <person name="Barrangou R."/>
            <person name="Klaenhammer T.R."/>
            <person name="Caufield P.W."/>
            <person name="Cui Y."/>
            <person name="Zhang H."/>
            <person name="O'Toole P.W."/>
        </authorList>
    </citation>
    <scope>NUCLEOTIDE SEQUENCE [LARGE SCALE GENOMIC DNA]</scope>
    <source>
        <strain evidence="1 2">DSM 15946</strain>
    </source>
</reference>
<evidence type="ECO:0000313" key="1">
    <source>
        <dbReference type="EMBL" id="KRL92578.1"/>
    </source>
</evidence>
<sequence length="297" mass="34515">MAQEYFDFTNDLIFRWVMEREENCLAILRAILPELKITAVKRRENEHPVNYLAFDDERGVRFDAIIEDDQERFYDVEMQVANQPGLGKRVRYYQAQIDQETLKKGEDYDDLRESYVIFFCAFDPCGQDRRLYQFHYYEDDDRQLRLPTNSHVILINALGTKGQITPALAAVLDVMNRRRDNANPLAVRLVKEIDDYNRDKKRRRALMNLKMRLKDEWRLGLSEGLDQGRAEGKVEGRAEGKAEGRDEMTLGLIHALQAQGMPQKQIVEALALARKISLAEAQHYYDQVVQATSGGEH</sequence>
<gene>
    <name evidence="1" type="ORF">FC43_GL001678</name>
</gene>
<dbReference type="AlphaFoldDB" id="A0A0R1UNY9"/>
<dbReference type="NCBIfam" id="TIGR01784">
    <property type="entry name" value="T_den_put_tspse"/>
    <property type="match status" value="1"/>
</dbReference>